<dbReference type="PATRIC" id="fig|104102.7.peg.222"/>
<proteinExistence type="predicted"/>
<evidence type="ECO:0000313" key="2">
    <source>
        <dbReference type="Proteomes" id="UP000029448"/>
    </source>
</evidence>
<evidence type="ECO:0000313" key="1">
    <source>
        <dbReference type="EMBL" id="KGB26354.1"/>
    </source>
</evidence>
<dbReference type="AlphaFoldDB" id="A0A094Z096"/>
<keyword evidence="2" id="KW-1185">Reference proteome</keyword>
<comment type="caution">
    <text evidence="1">The sequence shown here is derived from an EMBL/GenBank/DDBJ whole genome shotgun (WGS) entry which is preliminary data.</text>
</comment>
<dbReference type="EMBL" id="JOKM01000010">
    <property type="protein sequence ID" value="KGB26354.1"/>
    <property type="molecule type" value="Genomic_DNA"/>
</dbReference>
<accession>A0A094Z096</accession>
<sequence>MVFRVKQIKKWFNFTQSSIFLVYVRSVSISNPFLARLHDTVKTLVKPWFQHLYVGHG</sequence>
<dbReference type="Proteomes" id="UP000029448">
    <property type="component" value="Unassembled WGS sequence"/>
</dbReference>
<gene>
    <name evidence="1" type="ORF">AtDm6_0224</name>
</gene>
<name>A0A094Z096_9PROT</name>
<reference evidence="1 2" key="1">
    <citation type="submission" date="2014-06" db="EMBL/GenBank/DDBJ databases">
        <title>Functional and comparative genomic analyses of the Drosophila gut microbiota identify candidate symbiosis factors.</title>
        <authorList>
            <person name="Newell P.D."/>
            <person name="Chaston J.M."/>
            <person name="Douglas A.E."/>
        </authorList>
    </citation>
    <scope>NUCLEOTIDE SEQUENCE [LARGE SCALE GENOMIC DNA]</scope>
    <source>
        <strain evidence="1 2">DmCS_006</strain>
    </source>
</reference>
<organism evidence="1 2">
    <name type="scientific">Acetobacter tropicalis</name>
    <dbReference type="NCBI Taxonomy" id="104102"/>
    <lineage>
        <taxon>Bacteria</taxon>
        <taxon>Pseudomonadati</taxon>
        <taxon>Pseudomonadota</taxon>
        <taxon>Alphaproteobacteria</taxon>
        <taxon>Acetobacterales</taxon>
        <taxon>Acetobacteraceae</taxon>
        <taxon>Acetobacter</taxon>
    </lineage>
</organism>
<protein>
    <submittedName>
        <fullName evidence="1">Uncharacterized protein</fullName>
    </submittedName>
</protein>